<feature type="compositionally biased region" description="Acidic residues" evidence="1">
    <location>
        <begin position="30"/>
        <end position="42"/>
    </location>
</feature>
<dbReference type="Pfam" id="PF13843">
    <property type="entry name" value="DDE_Tnp_1_7"/>
    <property type="match status" value="1"/>
</dbReference>
<proteinExistence type="predicted"/>
<dbReference type="InParanoid" id="A0A6J2QRA6"/>
<evidence type="ECO:0000313" key="4">
    <source>
        <dbReference type="RefSeq" id="XP_029300998.1"/>
    </source>
</evidence>
<protein>
    <submittedName>
        <fullName evidence="4">Uncharacterized protein LOC115016982</fullName>
    </submittedName>
</protein>
<dbReference type="AlphaFoldDB" id="A0A6J2QRA6"/>
<evidence type="ECO:0000256" key="1">
    <source>
        <dbReference type="SAM" id="MobiDB-lite"/>
    </source>
</evidence>
<dbReference type="RefSeq" id="XP_029300998.1">
    <property type="nucleotide sequence ID" value="XM_029445138.1"/>
</dbReference>
<feature type="compositionally biased region" description="Acidic residues" evidence="1">
    <location>
        <begin position="50"/>
        <end position="76"/>
    </location>
</feature>
<reference evidence="4" key="1">
    <citation type="submission" date="2025-08" db="UniProtKB">
        <authorList>
            <consortium name="RefSeq"/>
        </authorList>
    </citation>
    <scope>IDENTIFICATION</scope>
</reference>
<dbReference type="OrthoDB" id="6504374at2759"/>
<keyword evidence="3" id="KW-1185">Reference proteome</keyword>
<feature type="domain" description="PiggyBac transposable element-derived protein" evidence="2">
    <location>
        <begin position="112"/>
        <end position="261"/>
    </location>
</feature>
<dbReference type="Proteomes" id="UP000504630">
    <property type="component" value="Chromosome 12"/>
</dbReference>
<dbReference type="KEGG" id="cgob:115016982"/>
<organism evidence="3 4">
    <name type="scientific">Cottoperca gobio</name>
    <name type="common">Frogmouth</name>
    <name type="synonym">Aphritis gobio</name>
    <dbReference type="NCBI Taxonomy" id="56716"/>
    <lineage>
        <taxon>Eukaryota</taxon>
        <taxon>Metazoa</taxon>
        <taxon>Chordata</taxon>
        <taxon>Craniata</taxon>
        <taxon>Vertebrata</taxon>
        <taxon>Euteleostomi</taxon>
        <taxon>Actinopterygii</taxon>
        <taxon>Neopterygii</taxon>
        <taxon>Teleostei</taxon>
        <taxon>Neoteleostei</taxon>
        <taxon>Acanthomorphata</taxon>
        <taxon>Eupercaria</taxon>
        <taxon>Perciformes</taxon>
        <taxon>Notothenioidei</taxon>
        <taxon>Bovichtidae</taxon>
        <taxon>Cottoperca</taxon>
    </lineage>
</organism>
<sequence>MAGIPTTTFYRKRRGDRTEAERILYQIFEGDSDVELSDDERDENFTLLIEELEEEEEEDAGGSDEQTDTDTETDRDEQDRRRPLWAKSSIFTPVLPGLPDSQDDPTTHADWSPIQYFSQYTDNKVFEYLAAFTNQRELQTRGVSLKTTPEVIKIFFGISVHMACLGYPIIKMFCAKKTKVPVISSKMARDRLFKLRSSLKTVDDLAVTEETKKADILWRVRRLLDRVRQGCLGLPKTEKVCIDEQIIPFIGRCPVRQYVQKES</sequence>
<evidence type="ECO:0000313" key="3">
    <source>
        <dbReference type="Proteomes" id="UP000504630"/>
    </source>
</evidence>
<name>A0A6J2QRA6_COTGO</name>
<feature type="region of interest" description="Disordered" evidence="1">
    <location>
        <begin position="28"/>
        <end position="82"/>
    </location>
</feature>
<dbReference type="InterPro" id="IPR029526">
    <property type="entry name" value="PGBD"/>
</dbReference>
<gene>
    <name evidence="4" type="primary">LOC115016982</name>
</gene>
<evidence type="ECO:0000259" key="2">
    <source>
        <dbReference type="Pfam" id="PF13843"/>
    </source>
</evidence>
<dbReference type="PANTHER" id="PTHR47272:SF1">
    <property type="entry name" value="PIGGYBAC TRANSPOSABLE ELEMENT-DERIVED PROTEIN 3-LIKE"/>
    <property type="match status" value="1"/>
</dbReference>
<dbReference type="PANTHER" id="PTHR47272">
    <property type="entry name" value="DDE_TNP_1_7 DOMAIN-CONTAINING PROTEIN"/>
    <property type="match status" value="1"/>
</dbReference>
<dbReference type="GeneID" id="115016982"/>
<accession>A0A6J2QRA6</accession>